<gene>
    <name evidence="6 9" type="primary">rsmI</name>
    <name evidence="9" type="ORF">R0137_07280</name>
</gene>
<keyword evidence="2 6" id="KW-0698">rRNA processing</keyword>
<dbReference type="InterPro" id="IPR018063">
    <property type="entry name" value="SAM_MeTrfase_RsmI_CS"/>
</dbReference>
<comment type="function">
    <text evidence="6">Catalyzes the 2'-O-methylation of the ribose of cytidine 1402 (C1402) in 16S rRNA.</text>
</comment>
<dbReference type="PANTHER" id="PTHR46111">
    <property type="entry name" value="RIBOSOMAL RNA SMALL SUBUNIT METHYLTRANSFERASE I"/>
    <property type="match status" value="1"/>
</dbReference>
<evidence type="ECO:0000259" key="8">
    <source>
        <dbReference type="Pfam" id="PF23016"/>
    </source>
</evidence>
<protein>
    <recommendedName>
        <fullName evidence="6">Ribosomal RNA small subunit methyltransferase I</fullName>
        <ecNumber evidence="6">2.1.1.198</ecNumber>
    </recommendedName>
    <alternativeName>
        <fullName evidence="6">16S rRNA 2'-O-ribose C1402 methyltransferase</fullName>
    </alternativeName>
    <alternativeName>
        <fullName evidence="6">rRNA (cytidine-2'-O-)-methyltransferase RsmI</fullName>
    </alternativeName>
</protein>
<evidence type="ECO:0000256" key="5">
    <source>
        <dbReference type="ARBA" id="ARBA00022691"/>
    </source>
</evidence>
<evidence type="ECO:0000313" key="9">
    <source>
        <dbReference type="EMBL" id="WOJ98363.1"/>
    </source>
</evidence>
<dbReference type="PANTHER" id="PTHR46111:SF1">
    <property type="entry name" value="RIBOSOMAL RNA SMALL SUBUNIT METHYLTRANSFERASE I"/>
    <property type="match status" value="1"/>
</dbReference>
<comment type="catalytic activity">
    <reaction evidence="6">
        <text>cytidine(1402) in 16S rRNA + S-adenosyl-L-methionine = 2'-O-methylcytidine(1402) in 16S rRNA + S-adenosyl-L-homocysteine + H(+)</text>
        <dbReference type="Rhea" id="RHEA:42924"/>
        <dbReference type="Rhea" id="RHEA-COMP:10285"/>
        <dbReference type="Rhea" id="RHEA-COMP:10286"/>
        <dbReference type="ChEBI" id="CHEBI:15378"/>
        <dbReference type="ChEBI" id="CHEBI:57856"/>
        <dbReference type="ChEBI" id="CHEBI:59789"/>
        <dbReference type="ChEBI" id="CHEBI:74495"/>
        <dbReference type="ChEBI" id="CHEBI:82748"/>
        <dbReference type="EC" id="2.1.1.198"/>
    </reaction>
</comment>
<evidence type="ECO:0000256" key="3">
    <source>
        <dbReference type="ARBA" id="ARBA00022603"/>
    </source>
</evidence>
<accession>A0ABZ0II62</accession>
<keyword evidence="5 6" id="KW-0949">S-adenosyl-L-methionine</keyword>
<dbReference type="InterPro" id="IPR035996">
    <property type="entry name" value="4pyrrol_Methylase_sf"/>
</dbReference>
<dbReference type="Proteomes" id="UP001626549">
    <property type="component" value="Chromosome"/>
</dbReference>
<dbReference type="PIRSF" id="PIRSF005917">
    <property type="entry name" value="MTase_YraL"/>
    <property type="match status" value="1"/>
</dbReference>
<dbReference type="Gene3D" id="3.30.950.10">
    <property type="entry name" value="Methyltransferase, Cobalt-precorrin-4 Transmethylase, Domain 2"/>
    <property type="match status" value="1"/>
</dbReference>
<dbReference type="Pfam" id="PF23016">
    <property type="entry name" value="RsmI_C"/>
    <property type="match status" value="1"/>
</dbReference>
<feature type="domain" description="RsmI HTH" evidence="8">
    <location>
        <begin position="234"/>
        <end position="276"/>
    </location>
</feature>
<dbReference type="SUPFAM" id="SSF53790">
    <property type="entry name" value="Tetrapyrrole methylase"/>
    <property type="match status" value="1"/>
</dbReference>
<keyword evidence="3 6" id="KW-0489">Methyltransferase</keyword>
<dbReference type="InterPro" id="IPR000878">
    <property type="entry name" value="4pyrrol_Mease"/>
</dbReference>
<dbReference type="InterPro" id="IPR014776">
    <property type="entry name" value="4pyrrole_Mease_sub2"/>
</dbReference>
<dbReference type="InterPro" id="IPR008189">
    <property type="entry name" value="rRNA_ssu_MeTfrase_I"/>
</dbReference>
<dbReference type="HAMAP" id="MF_01877">
    <property type="entry name" value="16SrRNA_methyltr_I"/>
    <property type="match status" value="1"/>
</dbReference>
<keyword evidence="4 6" id="KW-0808">Transferase</keyword>
<evidence type="ECO:0000256" key="6">
    <source>
        <dbReference type="HAMAP-Rule" id="MF_01877"/>
    </source>
</evidence>
<dbReference type="InterPro" id="IPR014777">
    <property type="entry name" value="4pyrrole_Mease_sub1"/>
</dbReference>
<dbReference type="EC" id="2.1.1.198" evidence="6"/>
<dbReference type="Gene3D" id="3.40.1010.10">
    <property type="entry name" value="Cobalt-precorrin-4 Transmethylase, Domain 1"/>
    <property type="match status" value="1"/>
</dbReference>
<dbReference type="CDD" id="cd11648">
    <property type="entry name" value="RsmI"/>
    <property type="match status" value="1"/>
</dbReference>
<proteinExistence type="inferred from homology"/>
<dbReference type="NCBIfam" id="TIGR00096">
    <property type="entry name" value="16S rRNA (cytidine(1402)-2'-O)-methyltransferase"/>
    <property type="match status" value="1"/>
</dbReference>
<evidence type="ECO:0000256" key="2">
    <source>
        <dbReference type="ARBA" id="ARBA00022552"/>
    </source>
</evidence>
<evidence type="ECO:0000313" key="10">
    <source>
        <dbReference type="Proteomes" id="UP001626549"/>
    </source>
</evidence>
<evidence type="ECO:0000259" key="7">
    <source>
        <dbReference type="Pfam" id="PF00590"/>
    </source>
</evidence>
<dbReference type="EMBL" id="CP136865">
    <property type="protein sequence ID" value="WOJ98363.1"/>
    <property type="molecule type" value="Genomic_DNA"/>
</dbReference>
<dbReference type="RefSeq" id="WP_407329710.1">
    <property type="nucleotide sequence ID" value="NZ_CP136865.1"/>
</dbReference>
<keyword evidence="10" id="KW-1185">Reference proteome</keyword>
<dbReference type="PROSITE" id="PS01296">
    <property type="entry name" value="RSMI"/>
    <property type="match status" value="1"/>
</dbReference>
<feature type="domain" description="Tetrapyrrole methylase" evidence="7">
    <location>
        <begin position="5"/>
        <end position="204"/>
    </location>
</feature>
<sequence>MEPALYIVATPIGNLGDVSRRALEVLSGVSCIAAEDTRRTGQLLSGEGIKTPMLAYHEHSAPQVAEQLAARIAGGESIALVSDAGTPTISDPGYRLVRVMQDAGLKIVPLPGPCAAIVGLSGSGLPSDRFAFEGFLPNRGEARRRRLESLAHADATLIFYEAPHRIVATLEDLQSVMGDDREAAIARELTKSFETIRRAPLRELCDWVRDDANQSRGEIVLLLAPSKDERGAQLDPALGELLLGIAEHMPARKAAKLVAGYSGLPTRQLYDFLLQHRAG</sequence>
<evidence type="ECO:0000256" key="1">
    <source>
        <dbReference type="ARBA" id="ARBA00022490"/>
    </source>
</evidence>
<evidence type="ECO:0000256" key="4">
    <source>
        <dbReference type="ARBA" id="ARBA00022679"/>
    </source>
</evidence>
<organism evidence="9 10">
    <name type="scientific">Congregibacter brevis</name>
    <dbReference type="NCBI Taxonomy" id="3081201"/>
    <lineage>
        <taxon>Bacteria</taxon>
        <taxon>Pseudomonadati</taxon>
        <taxon>Pseudomonadota</taxon>
        <taxon>Gammaproteobacteria</taxon>
        <taxon>Cellvibrionales</taxon>
        <taxon>Halieaceae</taxon>
        <taxon>Congregibacter</taxon>
    </lineage>
</organism>
<dbReference type="InterPro" id="IPR053910">
    <property type="entry name" value="RsmI_HTH"/>
</dbReference>
<name>A0ABZ0II62_9GAMM</name>
<keyword evidence="1 6" id="KW-0963">Cytoplasm</keyword>
<comment type="subcellular location">
    <subcellularLocation>
        <location evidence="6">Cytoplasm</location>
    </subcellularLocation>
</comment>
<reference evidence="9 10" key="1">
    <citation type="submission" date="2023-10" db="EMBL/GenBank/DDBJ databases">
        <title>Two novel species belonging to the OM43/NOR5 clade.</title>
        <authorList>
            <person name="Park M."/>
        </authorList>
    </citation>
    <scope>NUCLEOTIDE SEQUENCE [LARGE SCALE GENOMIC DNA]</scope>
    <source>
        <strain evidence="9 10">IMCC45268</strain>
    </source>
</reference>
<dbReference type="GO" id="GO:0008168">
    <property type="term" value="F:methyltransferase activity"/>
    <property type="evidence" value="ECO:0007669"/>
    <property type="project" value="UniProtKB-KW"/>
</dbReference>
<comment type="similarity">
    <text evidence="6">Belongs to the methyltransferase superfamily. RsmI family.</text>
</comment>
<dbReference type="GO" id="GO:0032259">
    <property type="term" value="P:methylation"/>
    <property type="evidence" value="ECO:0007669"/>
    <property type="project" value="UniProtKB-KW"/>
</dbReference>
<dbReference type="Pfam" id="PF00590">
    <property type="entry name" value="TP_methylase"/>
    <property type="match status" value="1"/>
</dbReference>